<accession>A0A378IHD2</accession>
<dbReference type="GO" id="GO:0006508">
    <property type="term" value="P:proteolysis"/>
    <property type="evidence" value="ECO:0007669"/>
    <property type="project" value="UniProtKB-KW"/>
</dbReference>
<dbReference type="RefSeq" id="WP_058524073.1">
    <property type="nucleotide sequence ID" value="NZ_CAAAHV010000005.1"/>
</dbReference>
<reference evidence="3 5" key="1">
    <citation type="submission" date="2015-11" db="EMBL/GenBank/DDBJ databases">
        <title>Genomic analysis of 38 Legionella species identifies large and diverse effector repertoires.</title>
        <authorList>
            <person name="Burstein D."/>
            <person name="Amaro F."/>
            <person name="Zusman T."/>
            <person name="Lifshitz Z."/>
            <person name="Cohen O."/>
            <person name="Gilbert J.A."/>
            <person name="Pupko T."/>
            <person name="Shuman H.A."/>
            <person name="Segal G."/>
        </authorList>
    </citation>
    <scope>NUCLEOTIDE SEQUENCE [LARGE SCALE GENOMIC DNA]</scope>
    <source>
        <strain evidence="3 5">CDC#1407-AL-14</strain>
    </source>
</reference>
<dbReference type="Pfam" id="PF00004">
    <property type="entry name" value="AAA"/>
    <property type="match status" value="1"/>
</dbReference>
<evidence type="ECO:0000313" key="3">
    <source>
        <dbReference type="EMBL" id="KTC69322.1"/>
    </source>
</evidence>
<feature type="domain" description="AAA+ ATPase" evidence="2">
    <location>
        <begin position="377"/>
        <end position="521"/>
    </location>
</feature>
<keyword evidence="4" id="KW-0645">Protease</keyword>
<dbReference type="SUPFAM" id="SSF52540">
    <property type="entry name" value="P-loop containing nucleoside triphosphate hydrolases"/>
    <property type="match status" value="2"/>
</dbReference>
<dbReference type="GO" id="GO:0008233">
    <property type="term" value="F:peptidase activity"/>
    <property type="evidence" value="ECO:0007669"/>
    <property type="project" value="UniProtKB-KW"/>
</dbReference>
<dbReference type="AlphaFoldDB" id="A0A378IHD2"/>
<reference evidence="4 6" key="2">
    <citation type="submission" date="2018-06" db="EMBL/GenBank/DDBJ databases">
        <authorList>
            <consortium name="Pathogen Informatics"/>
            <person name="Doyle S."/>
        </authorList>
    </citation>
    <scope>NUCLEOTIDE SEQUENCE [LARGE SCALE GENOMIC DNA]</scope>
    <source>
        <strain evidence="4 6">NCTC12437</strain>
    </source>
</reference>
<dbReference type="EMBL" id="LNXT01000040">
    <property type="protein sequence ID" value="KTC69322.1"/>
    <property type="molecule type" value="Genomic_DNA"/>
</dbReference>
<organism evidence="4 6">
    <name type="scientific">Legionella birminghamensis</name>
    <dbReference type="NCBI Taxonomy" id="28083"/>
    <lineage>
        <taxon>Bacteria</taxon>
        <taxon>Pseudomonadati</taxon>
        <taxon>Pseudomonadota</taxon>
        <taxon>Gammaproteobacteria</taxon>
        <taxon>Legionellales</taxon>
        <taxon>Legionellaceae</taxon>
        <taxon>Legionella</taxon>
    </lineage>
</organism>
<sequence length="879" mass="99605">MREKIEKIKQGIKDLEDQLKKSQSVFSFLSGPVDVGGIKKQLLENRLDLAELYYKNKQIDEAIEELTIVYQSLNPASHTAGLRYIHVLTRLLACYEWKGNKEKYKTTLSELLVKLSLSTHIQHKFKMSCYLDDYRKAFSAEDTLTVIDAVLCNIKNPSGAVSRVYTHAINLKAEIFLQLERFEECYECLNLLAEYQYSRNRRINLSTEKLDAHLKAYSLACVKGYSVNEISERIINDYYQKLSIDEEILFDSEVAGNKNELIKIALLFQHLKMTPPPWFPVYKVEKHQSQFLPGGRTESTTAPINLPPLSFAVQEEVQPVQEPAPIPEYIKIREKITLTWDKHGVAGYTKETQTIVEQLFIPRSLSPAQLEETELRLPRGGILYGPPGTGKTLIARTIARDFIGEENVKVINGPELISKYVGQSTENLRGILEEAHKNPNATYVVIIDEIEALVCSRDSPGEDLNRQIKADLTTTLLTYLDGVKAIDNLMVIGLTNYFDRLDDALIRPGRLDVHINIGLPKYEDRLAILGLYLGRLQKKNKVAPSLDIEALAIKSEGLSGAGIKAFVDSTMKRFGITQLVSFDKGVLKIEETSHIAPLTDEQFLICLEEALKKNRRKKTEQELLQSRIFCCWNDRMQKNLSQLLEIESTFPYSSPLLVHVTGKSGTGTTSCSLNLFPKYSDRTVYIKAAALVNLSPKDQEKYIDDCFYKALDKQGVLIVDNLEDMSACNFNPITYMRDKLKMPLDEGETLKLVLVSKNEETVQRLFNGQITCDATIRVPAVTLKQEIAVLIQALRLEIDIRETPVKLNVRLTITALKNQLITYCKKNPSAKRTLEGFLNYVNTPQAELKYASSEHRLFNKNQNNSPTIPPRRDDVALSP</sequence>
<protein>
    <submittedName>
        <fullName evidence="4">Cell division protease ftsH</fullName>
    </submittedName>
</protein>
<dbReference type="GO" id="GO:0035494">
    <property type="term" value="P:SNARE complex disassembly"/>
    <property type="evidence" value="ECO:0007669"/>
    <property type="project" value="InterPro"/>
</dbReference>
<dbReference type="InterPro" id="IPR027417">
    <property type="entry name" value="P-loop_NTPase"/>
</dbReference>
<dbReference type="EMBL" id="UGNW01000001">
    <property type="protein sequence ID" value="STX31584.1"/>
    <property type="molecule type" value="Genomic_DNA"/>
</dbReference>
<evidence type="ECO:0000313" key="5">
    <source>
        <dbReference type="Proteomes" id="UP000054735"/>
    </source>
</evidence>
<dbReference type="Proteomes" id="UP000054735">
    <property type="component" value="Unassembled WGS sequence"/>
</dbReference>
<dbReference type="GO" id="GO:0006891">
    <property type="term" value="P:intra-Golgi vesicle-mediated transport"/>
    <property type="evidence" value="ECO:0007669"/>
    <property type="project" value="TreeGrafter"/>
</dbReference>
<dbReference type="InterPro" id="IPR003959">
    <property type="entry name" value="ATPase_AAA_core"/>
</dbReference>
<dbReference type="Proteomes" id="UP000255066">
    <property type="component" value="Unassembled WGS sequence"/>
</dbReference>
<evidence type="ECO:0000313" key="4">
    <source>
        <dbReference type="EMBL" id="STX31584.1"/>
    </source>
</evidence>
<dbReference type="PANTHER" id="PTHR23078:SF2">
    <property type="entry name" value="VESICLE-FUSING ATPASE"/>
    <property type="match status" value="1"/>
</dbReference>
<dbReference type="InterPro" id="IPR003593">
    <property type="entry name" value="AAA+_ATPase"/>
</dbReference>
<keyword evidence="4" id="KW-0131">Cell cycle</keyword>
<dbReference type="GO" id="GO:0043001">
    <property type="term" value="P:Golgi to plasma membrane protein transport"/>
    <property type="evidence" value="ECO:0007669"/>
    <property type="project" value="TreeGrafter"/>
</dbReference>
<keyword evidence="4" id="KW-0132">Cell division</keyword>
<evidence type="ECO:0000313" key="6">
    <source>
        <dbReference type="Proteomes" id="UP000255066"/>
    </source>
</evidence>
<dbReference type="STRING" id="28083.Lbir_2061"/>
<proteinExistence type="predicted"/>
<evidence type="ECO:0000259" key="2">
    <source>
        <dbReference type="SMART" id="SM00382"/>
    </source>
</evidence>
<feature type="compositionally biased region" description="Basic and acidic residues" evidence="1">
    <location>
        <begin position="870"/>
        <end position="879"/>
    </location>
</feature>
<dbReference type="PANTHER" id="PTHR23078">
    <property type="entry name" value="VESICULAR-FUSION PROTEIN NSF"/>
    <property type="match status" value="1"/>
</dbReference>
<dbReference type="SMART" id="SM00382">
    <property type="entry name" value="AAA"/>
    <property type="match status" value="1"/>
</dbReference>
<feature type="region of interest" description="Disordered" evidence="1">
    <location>
        <begin position="859"/>
        <end position="879"/>
    </location>
</feature>
<dbReference type="GO" id="GO:0016887">
    <property type="term" value="F:ATP hydrolysis activity"/>
    <property type="evidence" value="ECO:0007669"/>
    <property type="project" value="InterPro"/>
</dbReference>
<dbReference type="Gene3D" id="1.10.8.60">
    <property type="match status" value="1"/>
</dbReference>
<dbReference type="Gene3D" id="3.40.50.300">
    <property type="entry name" value="P-loop containing nucleotide triphosphate hydrolases"/>
    <property type="match status" value="1"/>
</dbReference>
<keyword evidence="5" id="KW-1185">Reference proteome</keyword>
<evidence type="ECO:0000256" key="1">
    <source>
        <dbReference type="SAM" id="MobiDB-lite"/>
    </source>
</evidence>
<name>A0A378IHD2_9GAMM</name>
<dbReference type="GO" id="GO:0005524">
    <property type="term" value="F:ATP binding"/>
    <property type="evidence" value="ECO:0007669"/>
    <property type="project" value="InterPro"/>
</dbReference>
<gene>
    <name evidence="4" type="primary">ftsH_2</name>
    <name evidence="3" type="ORF">Lbir_2061</name>
    <name evidence="4" type="ORF">NCTC12437_01358</name>
</gene>
<dbReference type="OrthoDB" id="5651434at2"/>
<keyword evidence="4" id="KW-0378">Hydrolase</keyword>
<dbReference type="GO" id="GO:0051301">
    <property type="term" value="P:cell division"/>
    <property type="evidence" value="ECO:0007669"/>
    <property type="project" value="UniProtKB-KW"/>
</dbReference>
<dbReference type="InterPro" id="IPR039812">
    <property type="entry name" value="Vesicle-fus_ATPase"/>
</dbReference>